<sequence length="122" mass="13540">MRHYHRRTWAGVELNDLGEETLEQYALAFGWVMEALEKMLASLEEKSCAEARFTMAAAAKYIFACFVSHDPNFHLEPMEEGIQVASEATNAVHELVRVAADLEISNSLPLAMLVAARSADPS</sequence>
<dbReference type="EMBL" id="SPHZ02000009">
    <property type="protein sequence ID" value="KAF0899451.1"/>
    <property type="molecule type" value="Genomic_DNA"/>
</dbReference>
<evidence type="ECO:0000313" key="2">
    <source>
        <dbReference type="Proteomes" id="UP000479710"/>
    </source>
</evidence>
<proteinExistence type="predicted"/>
<evidence type="ECO:0000313" key="1">
    <source>
        <dbReference type="EMBL" id="KAF0899451.1"/>
    </source>
</evidence>
<name>A0A6G1CHC3_9ORYZ</name>
<accession>A0A6G1CHC3</accession>
<gene>
    <name evidence="1" type="ORF">E2562_019953</name>
</gene>
<keyword evidence="2" id="KW-1185">Reference proteome</keyword>
<dbReference type="AlphaFoldDB" id="A0A6G1CHC3"/>
<organism evidence="1 2">
    <name type="scientific">Oryza meyeriana var. granulata</name>
    <dbReference type="NCBI Taxonomy" id="110450"/>
    <lineage>
        <taxon>Eukaryota</taxon>
        <taxon>Viridiplantae</taxon>
        <taxon>Streptophyta</taxon>
        <taxon>Embryophyta</taxon>
        <taxon>Tracheophyta</taxon>
        <taxon>Spermatophyta</taxon>
        <taxon>Magnoliopsida</taxon>
        <taxon>Liliopsida</taxon>
        <taxon>Poales</taxon>
        <taxon>Poaceae</taxon>
        <taxon>BOP clade</taxon>
        <taxon>Oryzoideae</taxon>
        <taxon>Oryzeae</taxon>
        <taxon>Oryzinae</taxon>
        <taxon>Oryza</taxon>
        <taxon>Oryza meyeriana</taxon>
    </lineage>
</organism>
<dbReference type="Proteomes" id="UP000479710">
    <property type="component" value="Unassembled WGS sequence"/>
</dbReference>
<reference evidence="1 2" key="1">
    <citation type="submission" date="2019-11" db="EMBL/GenBank/DDBJ databases">
        <title>Whole genome sequence of Oryza granulata.</title>
        <authorList>
            <person name="Li W."/>
        </authorList>
    </citation>
    <scope>NUCLEOTIDE SEQUENCE [LARGE SCALE GENOMIC DNA]</scope>
    <source>
        <strain evidence="2">cv. Menghai</strain>
        <tissue evidence="1">Leaf</tissue>
    </source>
</reference>
<protein>
    <submittedName>
        <fullName evidence="1">Uncharacterized protein</fullName>
    </submittedName>
</protein>
<comment type="caution">
    <text evidence="1">The sequence shown here is derived from an EMBL/GenBank/DDBJ whole genome shotgun (WGS) entry which is preliminary data.</text>
</comment>